<dbReference type="PROSITE" id="PS51257">
    <property type="entry name" value="PROKAR_LIPOPROTEIN"/>
    <property type="match status" value="1"/>
</dbReference>
<proteinExistence type="predicted"/>
<dbReference type="EMBL" id="CP027806">
    <property type="protein sequence ID" value="AXJ02400.1"/>
    <property type="molecule type" value="Genomic_DNA"/>
</dbReference>
<protein>
    <submittedName>
        <fullName evidence="1">Uncharacterized protein</fullName>
    </submittedName>
</protein>
<dbReference type="RefSeq" id="WP_114985493.1">
    <property type="nucleotide sequence ID" value="NZ_CP027806.1"/>
</dbReference>
<name>A0A345UPJ8_9BACT</name>
<evidence type="ECO:0000313" key="2">
    <source>
        <dbReference type="Proteomes" id="UP000254808"/>
    </source>
</evidence>
<sequence length="200" mass="22086">MKISDHFLIHRLTLLTLLLSLSACGIFETRTPEEPGSGAGSGFQQPDRAEVVIRNLQSAIAGLNTLNYMRSLNEENFSFSPSASAFDNDPLIWQNWSRQSEENYFNNMRASSQNQTGHALVLSDEERTPLPGGGERYTASYSLTIFHNRTGQGIPTVASGTLIMDLVQGEDGLWSVESWADNAGGSPFTWSDFKVTFSRD</sequence>
<dbReference type="KEGG" id="cprv:CYPRO_3166"/>
<gene>
    <name evidence="1" type="ORF">CYPRO_3166</name>
</gene>
<organism evidence="1 2">
    <name type="scientific">Cyclonatronum proteinivorum</name>
    <dbReference type="NCBI Taxonomy" id="1457365"/>
    <lineage>
        <taxon>Bacteria</taxon>
        <taxon>Pseudomonadati</taxon>
        <taxon>Balneolota</taxon>
        <taxon>Balneolia</taxon>
        <taxon>Balneolales</taxon>
        <taxon>Cyclonatronaceae</taxon>
        <taxon>Cyclonatronum</taxon>
    </lineage>
</organism>
<keyword evidence="2" id="KW-1185">Reference proteome</keyword>
<accession>A0A345UPJ8</accession>
<dbReference type="Proteomes" id="UP000254808">
    <property type="component" value="Chromosome"/>
</dbReference>
<evidence type="ECO:0000313" key="1">
    <source>
        <dbReference type="EMBL" id="AXJ02400.1"/>
    </source>
</evidence>
<reference evidence="1 2" key="1">
    <citation type="submission" date="2018-03" db="EMBL/GenBank/DDBJ databases">
        <title>Phenotypic and genomic properties of Cyclonatronum proteinivorum gen. nov., sp. nov., a haloalkaliphilic bacteroidete from soda lakes possessing Na+-translocating rhodopsin.</title>
        <authorList>
            <person name="Toshchakov S.V."/>
            <person name="Korzhenkov A."/>
            <person name="Samarov N.I."/>
            <person name="Kublanov I.V."/>
            <person name="Muntyan M.S."/>
            <person name="Sorokin D.Y."/>
        </authorList>
    </citation>
    <scope>NUCLEOTIDE SEQUENCE [LARGE SCALE GENOMIC DNA]</scope>
    <source>
        <strain evidence="1 2">Omega</strain>
    </source>
</reference>
<dbReference type="AlphaFoldDB" id="A0A345UPJ8"/>